<keyword evidence="1" id="KW-0175">Coiled coil</keyword>
<evidence type="ECO:0000259" key="3">
    <source>
        <dbReference type="Pfam" id="PF13751"/>
    </source>
</evidence>
<evidence type="ECO:0000313" key="5">
    <source>
        <dbReference type="Proteomes" id="UP000053690"/>
    </source>
</evidence>
<dbReference type="InterPro" id="IPR047629">
    <property type="entry name" value="IS1182_transpos"/>
</dbReference>
<keyword evidence="5" id="KW-1185">Reference proteome</keyword>
<dbReference type="RefSeq" id="WP_068341350.1">
    <property type="nucleotide sequence ID" value="NZ_LQBP01000029.1"/>
</dbReference>
<sequence length="479" mass="54259">MSGYIEGTDRGQTTLFPDRLEDWICEDNPARVIDLFVDQIDLTEIGFARTCPAPTGRPGYHPSVLLKLFIYGYLNRVPSSRALEREAGRNVEVMWLTGRLAPDHKTIADFRRDNGDAIRRTCAQFVELCRRIGVLKGDCVAIDGSKFKAVNNRDKNFTTGKVASRIAHLEASVERYIDEMVRIDRQEEGEARLEKLANLHRRYGRIQQEIQRLQDMDRALKNSTDNQISLTDPDSRSMATSAKGSGFVGYNAQAAVDTETHLIVTHDVINDGHDREQLSPMAKRAKTALGRDEMSAVADKGYFSGREILACHQDGITTTLPRPETSGNRKKDMYVKADFAYDAHADVYRCPAGETLTYRYTTEEAGLVVRRYWASVCQTCPLKARCTTGKERRITRWEHEHLVDAMRDRMSRDPTLMSLRRSTVEHPFGTIKAWMGATHFRMRRLGNVRTEMAFHVLAYNIKRMIALIGVRGLLAAIPA</sequence>
<dbReference type="OrthoDB" id="9774608at2"/>
<dbReference type="Pfam" id="PF05598">
    <property type="entry name" value="DUF772"/>
    <property type="match status" value="1"/>
</dbReference>
<accession>A0A0X3T674</accession>
<dbReference type="InterPro" id="IPR025668">
    <property type="entry name" value="Tnp_DDE_dom"/>
</dbReference>
<organism evidence="4 5">
    <name type="scientific">Ruegeria profundi</name>
    <dbReference type="NCBI Taxonomy" id="1685378"/>
    <lineage>
        <taxon>Bacteria</taxon>
        <taxon>Pseudomonadati</taxon>
        <taxon>Pseudomonadota</taxon>
        <taxon>Alphaproteobacteria</taxon>
        <taxon>Rhodobacterales</taxon>
        <taxon>Roseobacteraceae</taxon>
        <taxon>Ruegeria</taxon>
    </lineage>
</organism>
<evidence type="ECO:0000313" key="4">
    <source>
        <dbReference type="EMBL" id="KUJ71294.1"/>
    </source>
</evidence>
<comment type="caution">
    <text evidence="4">The sequence shown here is derived from an EMBL/GenBank/DDBJ whole genome shotgun (WGS) entry which is preliminary data.</text>
</comment>
<feature type="domain" description="Transposase DDE" evidence="3">
    <location>
        <begin position="350"/>
        <end position="465"/>
    </location>
</feature>
<dbReference type="InterPro" id="IPR008490">
    <property type="entry name" value="Transposase_InsH_N"/>
</dbReference>
<proteinExistence type="predicted"/>
<name>A0A0X3T674_9RHOB</name>
<evidence type="ECO:0000256" key="1">
    <source>
        <dbReference type="SAM" id="Coils"/>
    </source>
</evidence>
<evidence type="ECO:0000259" key="2">
    <source>
        <dbReference type="Pfam" id="PF05598"/>
    </source>
</evidence>
<dbReference type="AlphaFoldDB" id="A0A0X3T674"/>
<feature type="domain" description="Transposase InsH N-terminal" evidence="2">
    <location>
        <begin position="19"/>
        <end position="112"/>
    </location>
</feature>
<dbReference type="PANTHER" id="PTHR33408:SF2">
    <property type="entry name" value="TRANSPOSASE DDE DOMAIN-CONTAINING PROTEIN"/>
    <property type="match status" value="1"/>
</dbReference>
<feature type="coiled-coil region" evidence="1">
    <location>
        <begin position="166"/>
        <end position="226"/>
    </location>
</feature>
<dbReference type="Proteomes" id="UP000053690">
    <property type="component" value="Unassembled WGS sequence"/>
</dbReference>
<reference evidence="5" key="1">
    <citation type="submission" date="2015-12" db="EMBL/GenBank/DDBJ databases">
        <authorList>
            <person name="Zhang G."/>
            <person name="Stingl U."/>
        </authorList>
    </citation>
    <scope>NUCLEOTIDE SEQUENCE [LARGE SCALE GENOMIC DNA]</scope>
    <source>
        <strain evidence="5">ZGT108</strain>
    </source>
</reference>
<protein>
    <submittedName>
        <fullName evidence="4">Transposase</fullName>
    </submittedName>
</protein>
<dbReference type="NCBIfam" id="NF033551">
    <property type="entry name" value="transpos_IS1182"/>
    <property type="match status" value="1"/>
</dbReference>
<dbReference type="Pfam" id="PF13751">
    <property type="entry name" value="DDE_Tnp_1_6"/>
    <property type="match status" value="1"/>
</dbReference>
<gene>
    <name evidence="4" type="ORF">AVO44_20485</name>
</gene>
<dbReference type="PANTHER" id="PTHR33408">
    <property type="entry name" value="TRANSPOSASE"/>
    <property type="match status" value="1"/>
</dbReference>
<dbReference type="EMBL" id="LQBP01000029">
    <property type="protein sequence ID" value="KUJ71294.1"/>
    <property type="molecule type" value="Genomic_DNA"/>
</dbReference>